<feature type="domain" description="CBS" evidence="10">
    <location>
        <begin position="120"/>
        <end position="184"/>
    </location>
</feature>
<dbReference type="InterPro" id="IPR038076">
    <property type="entry name" value="MgtE_N_sf"/>
</dbReference>
<evidence type="ECO:0000256" key="1">
    <source>
        <dbReference type="ARBA" id="ARBA00004141"/>
    </source>
</evidence>
<keyword evidence="9" id="KW-1003">Cell membrane</keyword>
<dbReference type="SUPFAM" id="SSF158791">
    <property type="entry name" value="MgtE N-terminal domain-like"/>
    <property type="match status" value="1"/>
</dbReference>
<protein>
    <recommendedName>
        <fullName evidence="9">Magnesium transporter MgtE</fullName>
    </recommendedName>
</protein>
<dbReference type="GO" id="GO:0046872">
    <property type="term" value="F:metal ion binding"/>
    <property type="evidence" value="ECO:0007669"/>
    <property type="project" value="UniProtKB-KW"/>
</dbReference>
<comment type="subcellular location">
    <subcellularLocation>
        <location evidence="9">Cell membrane</location>
        <topology evidence="9">Multi-pass membrane protein</topology>
    </subcellularLocation>
    <subcellularLocation>
        <location evidence="1">Membrane</location>
        <topology evidence="1">Multi-pass membrane protein</topology>
    </subcellularLocation>
</comment>
<dbReference type="NCBIfam" id="TIGR00400">
    <property type="entry name" value="mgtE"/>
    <property type="match status" value="1"/>
</dbReference>
<evidence type="ECO:0000256" key="5">
    <source>
        <dbReference type="ARBA" id="ARBA00022842"/>
    </source>
</evidence>
<keyword evidence="4 9" id="KW-0812">Transmembrane</keyword>
<dbReference type="Pfam" id="PF00571">
    <property type="entry name" value="CBS"/>
    <property type="match status" value="2"/>
</dbReference>
<dbReference type="GO" id="GO:0005886">
    <property type="term" value="C:plasma membrane"/>
    <property type="evidence" value="ECO:0007669"/>
    <property type="project" value="UniProtKB-SubCell"/>
</dbReference>
<keyword evidence="7 9" id="KW-0472">Membrane</keyword>
<evidence type="ECO:0000313" key="11">
    <source>
        <dbReference type="EMBL" id="KYF55810.1"/>
    </source>
</evidence>
<evidence type="ECO:0000256" key="7">
    <source>
        <dbReference type="ARBA" id="ARBA00023136"/>
    </source>
</evidence>
<keyword evidence="9" id="KW-0479">Metal-binding</keyword>
<dbReference type="Pfam" id="PF03448">
    <property type="entry name" value="MgtE_N"/>
    <property type="match status" value="1"/>
</dbReference>
<evidence type="ECO:0000256" key="4">
    <source>
        <dbReference type="ARBA" id="ARBA00022692"/>
    </source>
</evidence>
<evidence type="ECO:0000256" key="6">
    <source>
        <dbReference type="ARBA" id="ARBA00022989"/>
    </source>
</evidence>
<gene>
    <name evidence="11" type="ORF">BE08_33290</name>
</gene>
<comment type="subunit">
    <text evidence="9">Homodimer.</text>
</comment>
<feature type="non-terminal residue" evidence="11">
    <location>
        <position position="443"/>
    </location>
</feature>
<dbReference type="Proteomes" id="UP000075420">
    <property type="component" value="Unassembled WGS sequence"/>
</dbReference>
<comment type="similarity">
    <text evidence="2 9">Belongs to the SLC41A transporter family.</text>
</comment>
<organism evidence="11 12">
    <name type="scientific">Sorangium cellulosum</name>
    <name type="common">Polyangium cellulosum</name>
    <dbReference type="NCBI Taxonomy" id="56"/>
    <lineage>
        <taxon>Bacteria</taxon>
        <taxon>Pseudomonadati</taxon>
        <taxon>Myxococcota</taxon>
        <taxon>Polyangia</taxon>
        <taxon>Polyangiales</taxon>
        <taxon>Polyangiaceae</taxon>
        <taxon>Sorangium</taxon>
    </lineage>
</organism>
<dbReference type="Gene3D" id="3.10.580.10">
    <property type="entry name" value="CBS-domain"/>
    <property type="match status" value="1"/>
</dbReference>
<evidence type="ECO:0000256" key="9">
    <source>
        <dbReference type="RuleBase" id="RU362011"/>
    </source>
</evidence>
<comment type="caution">
    <text evidence="9">Lacks conserved residue(s) required for the propagation of feature annotation.</text>
</comment>
<dbReference type="PROSITE" id="PS51371">
    <property type="entry name" value="CBS"/>
    <property type="match status" value="2"/>
</dbReference>
<dbReference type="InterPro" id="IPR006668">
    <property type="entry name" value="Mg_transptr_MgtE_intracell_dom"/>
</dbReference>
<evidence type="ECO:0000313" key="12">
    <source>
        <dbReference type="Proteomes" id="UP000075420"/>
    </source>
</evidence>
<keyword evidence="6 9" id="KW-1133">Transmembrane helix</keyword>
<evidence type="ECO:0000256" key="2">
    <source>
        <dbReference type="ARBA" id="ARBA00009749"/>
    </source>
</evidence>
<keyword evidence="8" id="KW-0129">CBS domain</keyword>
<dbReference type="InterPro" id="IPR006667">
    <property type="entry name" value="SLC41_membr_dom"/>
</dbReference>
<dbReference type="SUPFAM" id="SSF161093">
    <property type="entry name" value="MgtE membrane domain-like"/>
    <property type="match status" value="1"/>
</dbReference>
<dbReference type="PANTHER" id="PTHR43773">
    <property type="entry name" value="MAGNESIUM TRANSPORTER MGTE"/>
    <property type="match status" value="1"/>
</dbReference>
<feature type="transmembrane region" description="Helical" evidence="9">
    <location>
        <begin position="416"/>
        <end position="434"/>
    </location>
</feature>
<proteinExistence type="inferred from homology"/>
<comment type="caution">
    <text evidence="11">The sequence shown here is derived from an EMBL/GenBank/DDBJ whole genome shotgun (WGS) entry which is preliminary data.</text>
</comment>
<keyword evidence="3 9" id="KW-0813">Transport</keyword>
<comment type="function">
    <text evidence="9">Acts as a magnesium transporter.</text>
</comment>
<dbReference type="PANTHER" id="PTHR43773:SF1">
    <property type="entry name" value="MAGNESIUM TRANSPORTER MGTE"/>
    <property type="match status" value="1"/>
</dbReference>
<feature type="transmembrane region" description="Helical" evidence="9">
    <location>
        <begin position="343"/>
        <end position="364"/>
    </location>
</feature>
<evidence type="ECO:0000256" key="3">
    <source>
        <dbReference type="ARBA" id="ARBA00022448"/>
    </source>
</evidence>
<accession>A0A150PJJ9</accession>
<dbReference type="InterPro" id="IPR036739">
    <property type="entry name" value="SLC41_membr_dom_sf"/>
</dbReference>
<dbReference type="SMART" id="SM00924">
    <property type="entry name" value="MgtE_N"/>
    <property type="match status" value="1"/>
</dbReference>
<feature type="domain" description="CBS" evidence="10">
    <location>
        <begin position="185"/>
        <end position="241"/>
    </location>
</feature>
<dbReference type="CDD" id="cd04606">
    <property type="entry name" value="CBS_pair_Mg_transporter"/>
    <property type="match status" value="1"/>
</dbReference>
<dbReference type="Pfam" id="PF01769">
    <property type="entry name" value="MgtE"/>
    <property type="match status" value="1"/>
</dbReference>
<sequence length="443" mass="48065">MVERPPFKGADTLTAAELSASWSTMEGDERVQAYRRLRREEAEDFFQGLSSADQAALLAALTKGERRLWLRLLAPDDVADIVHEAPPAEQGELLSLLDEPTRRVVSALLAYEEDEAGGLMSPWFARVRPEATVDEAITYLKRQALDHLETIYYGYVLDAEQRLLGVVSLRQLMIAPGHLRVSDVMKTDVVSVHEDVDQEAVARLFAEHDLVAIPVVDGEGRMKGIVTADDIVDVVEEEATEDIQKLGGMQALDAPYLRTPLLRMLGKRAGWLSALFVGELLTATAMGHYEDEIARAVVLALFVPLIISSGGNSGSQATTLVIRAMALGEIRLADFWRVCRRELASGLALGAILGAIGFARVVAWEGLFGAYGQHHLLIALTVAISLVGVVTWGTLSGALLPFVLRALRFDPASASAPFVATLVDVSGLVIYFSVAELLLRGAL</sequence>
<dbReference type="GO" id="GO:0015095">
    <property type="term" value="F:magnesium ion transmembrane transporter activity"/>
    <property type="evidence" value="ECO:0007669"/>
    <property type="project" value="UniProtKB-UniRule"/>
</dbReference>
<dbReference type="EMBL" id="JELY01001424">
    <property type="protein sequence ID" value="KYF55810.1"/>
    <property type="molecule type" value="Genomic_DNA"/>
</dbReference>
<dbReference type="InterPro" id="IPR046342">
    <property type="entry name" value="CBS_dom_sf"/>
</dbReference>
<dbReference type="InterPro" id="IPR000644">
    <property type="entry name" value="CBS_dom"/>
</dbReference>
<dbReference type="Gene3D" id="1.25.60.10">
    <property type="entry name" value="MgtE N-terminal domain-like"/>
    <property type="match status" value="1"/>
</dbReference>
<dbReference type="InterPro" id="IPR006669">
    <property type="entry name" value="MgtE_transporter"/>
</dbReference>
<evidence type="ECO:0000259" key="10">
    <source>
        <dbReference type="PROSITE" id="PS51371"/>
    </source>
</evidence>
<dbReference type="Gene3D" id="1.10.357.20">
    <property type="entry name" value="SLC41 divalent cation transporters, integral membrane domain"/>
    <property type="match status" value="1"/>
</dbReference>
<reference evidence="11 12" key="1">
    <citation type="submission" date="2014-02" db="EMBL/GenBank/DDBJ databases">
        <title>The small core and large imbalanced accessory genome model reveals a collaborative survival strategy of Sorangium cellulosum strains in nature.</title>
        <authorList>
            <person name="Han K."/>
            <person name="Peng R."/>
            <person name="Blom J."/>
            <person name="Li Y.-Z."/>
        </authorList>
    </citation>
    <scope>NUCLEOTIDE SEQUENCE [LARGE SCALE GENOMIC DNA]</scope>
    <source>
        <strain evidence="11 12">So0157-25</strain>
    </source>
</reference>
<dbReference type="AlphaFoldDB" id="A0A150PJJ9"/>
<dbReference type="SUPFAM" id="SSF54631">
    <property type="entry name" value="CBS-domain pair"/>
    <property type="match status" value="1"/>
</dbReference>
<feature type="transmembrane region" description="Helical" evidence="9">
    <location>
        <begin position="376"/>
        <end position="404"/>
    </location>
</feature>
<name>A0A150PJJ9_SORCE</name>
<dbReference type="SMART" id="SM00116">
    <property type="entry name" value="CBS"/>
    <property type="match status" value="2"/>
</dbReference>
<evidence type="ECO:0000256" key="8">
    <source>
        <dbReference type="PROSITE-ProRule" id="PRU00703"/>
    </source>
</evidence>
<keyword evidence="5 9" id="KW-0460">Magnesium</keyword>